<evidence type="ECO:0000256" key="3">
    <source>
        <dbReference type="ARBA" id="ARBA00023136"/>
    </source>
</evidence>
<evidence type="ECO:0000313" key="4">
    <source>
        <dbReference type="EMBL" id="GMS83744.1"/>
    </source>
</evidence>
<dbReference type="SUPFAM" id="SSF90123">
    <property type="entry name" value="ABC transporter transmembrane region"/>
    <property type="match status" value="1"/>
</dbReference>
<dbReference type="InterPro" id="IPR036640">
    <property type="entry name" value="ABC1_TM_sf"/>
</dbReference>
<dbReference type="Proteomes" id="UP001432027">
    <property type="component" value="Unassembled WGS sequence"/>
</dbReference>
<evidence type="ECO:0008006" key="6">
    <source>
        <dbReference type="Google" id="ProtNLM"/>
    </source>
</evidence>
<name>A0AAV5SR07_9BILA</name>
<keyword evidence="3" id="KW-0472">Membrane</keyword>
<reference evidence="4" key="1">
    <citation type="submission" date="2023-10" db="EMBL/GenBank/DDBJ databases">
        <title>Genome assembly of Pristionchus species.</title>
        <authorList>
            <person name="Yoshida K."/>
            <person name="Sommer R.J."/>
        </authorList>
    </citation>
    <scope>NUCLEOTIDE SEQUENCE</scope>
    <source>
        <strain evidence="4">RS0144</strain>
    </source>
</reference>
<sequence>VALSSGFLDAISNVLYFSFNSFGLWYAAISYHSGPVSSPGDVFAVVYTALEASSHFARLGPHILAVMKARIAAAKIYETID</sequence>
<feature type="non-terminal residue" evidence="4">
    <location>
        <position position="81"/>
    </location>
</feature>
<dbReference type="AlphaFoldDB" id="A0AAV5SR07"/>
<dbReference type="Gene3D" id="1.20.1560.10">
    <property type="entry name" value="ABC transporter type 1, transmembrane domain"/>
    <property type="match status" value="1"/>
</dbReference>
<feature type="non-terminal residue" evidence="4">
    <location>
        <position position="1"/>
    </location>
</feature>
<keyword evidence="1" id="KW-0812">Transmembrane</keyword>
<dbReference type="EMBL" id="BTSX01000002">
    <property type="protein sequence ID" value="GMS83744.1"/>
    <property type="molecule type" value="Genomic_DNA"/>
</dbReference>
<protein>
    <recommendedName>
        <fullName evidence="6">G protein-coupled receptor</fullName>
    </recommendedName>
</protein>
<evidence type="ECO:0000256" key="2">
    <source>
        <dbReference type="ARBA" id="ARBA00022989"/>
    </source>
</evidence>
<comment type="caution">
    <text evidence="4">The sequence shown here is derived from an EMBL/GenBank/DDBJ whole genome shotgun (WGS) entry which is preliminary data.</text>
</comment>
<keyword evidence="2" id="KW-1133">Transmembrane helix</keyword>
<accession>A0AAV5SR07</accession>
<proteinExistence type="predicted"/>
<gene>
    <name evidence="4" type="ORF">PENTCL1PPCAC_5919</name>
</gene>
<evidence type="ECO:0000313" key="5">
    <source>
        <dbReference type="Proteomes" id="UP001432027"/>
    </source>
</evidence>
<dbReference type="GO" id="GO:0016020">
    <property type="term" value="C:membrane"/>
    <property type="evidence" value="ECO:0007669"/>
    <property type="project" value="InterPro"/>
</dbReference>
<keyword evidence="5" id="KW-1185">Reference proteome</keyword>
<dbReference type="GO" id="GO:0005524">
    <property type="term" value="F:ATP binding"/>
    <property type="evidence" value="ECO:0007669"/>
    <property type="project" value="InterPro"/>
</dbReference>
<evidence type="ECO:0000256" key="1">
    <source>
        <dbReference type="ARBA" id="ARBA00022692"/>
    </source>
</evidence>
<organism evidence="4 5">
    <name type="scientific">Pristionchus entomophagus</name>
    <dbReference type="NCBI Taxonomy" id="358040"/>
    <lineage>
        <taxon>Eukaryota</taxon>
        <taxon>Metazoa</taxon>
        <taxon>Ecdysozoa</taxon>
        <taxon>Nematoda</taxon>
        <taxon>Chromadorea</taxon>
        <taxon>Rhabditida</taxon>
        <taxon>Rhabditina</taxon>
        <taxon>Diplogasteromorpha</taxon>
        <taxon>Diplogasteroidea</taxon>
        <taxon>Neodiplogasteridae</taxon>
        <taxon>Pristionchus</taxon>
    </lineage>
</organism>